<evidence type="ECO:0000313" key="3">
    <source>
        <dbReference type="EMBL" id="MEQ3362201.1"/>
    </source>
</evidence>
<dbReference type="SUPFAM" id="SSF143243">
    <property type="entry name" value="Nqo5-like"/>
    <property type="match status" value="1"/>
</dbReference>
<name>A0ABV1JAT6_9ACTN</name>
<evidence type="ECO:0000313" key="4">
    <source>
        <dbReference type="Proteomes" id="UP001487305"/>
    </source>
</evidence>
<dbReference type="Gene3D" id="3.30.460.80">
    <property type="entry name" value="NADH:ubiquinone oxidoreductase, 30kDa subunit"/>
    <property type="match status" value="1"/>
</dbReference>
<dbReference type="GO" id="GO:0050136">
    <property type="term" value="F:NADH dehydrogenase (quinone) (non-electrogenic) activity"/>
    <property type="evidence" value="ECO:0007669"/>
    <property type="project" value="UniProtKB-EC"/>
</dbReference>
<evidence type="ECO:0000259" key="2">
    <source>
        <dbReference type="Pfam" id="PF00329"/>
    </source>
</evidence>
<reference evidence="3 4" key="1">
    <citation type="submission" date="2024-04" db="EMBL/GenBank/DDBJ databases">
        <title>Human intestinal bacterial collection.</title>
        <authorList>
            <person name="Pauvert C."/>
            <person name="Hitch T.C.A."/>
            <person name="Clavel T."/>
        </authorList>
    </citation>
    <scope>NUCLEOTIDE SEQUENCE [LARGE SCALE GENOMIC DNA]</scope>
    <source>
        <strain evidence="3 4">CLA-KB-H42</strain>
    </source>
</reference>
<evidence type="ECO:0000256" key="1">
    <source>
        <dbReference type="SAM" id="MobiDB-lite"/>
    </source>
</evidence>
<proteinExistence type="predicted"/>
<organism evidence="3 4">
    <name type="scientific">Raoultibacter massiliensis</name>
    <dbReference type="NCBI Taxonomy" id="1852371"/>
    <lineage>
        <taxon>Bacteria</taxon>
        <taxon>Bacillati</taxon>
        <taxon>Actinomycetota</taxon>
        <taxon>Coriobacteriia</taxon>
        <taxon>Eggerthellales</taxon>
        <taxon>Eggerthellaceae</taxon>
        <taxon>Raoultibacter</taxon>
    </lineage>
</organism>
<feature type="region of interest" description="Disordered" evidence="1">
    <location>
        <begin position="203"/>
        <end position="228"/>
    </location>
</feature>
<gene>
    <name evidence="3" type="ORF">AAA083_04320</name>
</gene>
<keyword evidence="4" id="KW-1185">Reference proteome</keyword>
<feature type="domain" description="NADH:ubiquinone oxidoreductase 30kDa subunit" evidence="2">
    <location>
        <begin position="18"/>
        <end position="94"/>
    </location>
</feature>
<dbReference type="Proteomes" id="UP001487305">
    <property type="component" value="Unassembled WGS sequence"/>
</dbReference>
<dbReference type="InterPro" id="IPR037232">
    <property type="entry name" value="NADH_quin_OxRdtase_su_C/D-like"/>
</dbReference>
<dbReference type="RefSeq" id="WP_102374715.1">
    <property type="nucleotide sequence ID" value="NZ_JBBNOP010000003.1"/>
</dbReference>
<accession>A0ABV1JAT6</accession>
<protein>
    <submittedName>
        <fullName evidence="3">NADH-quinone oxidoreductase subunit C</fullName>
        <ecNumber evidence="3">1.6.5.9</ecNumber>
    </submittedName>
</protein>
<comment type="caution">
    <text evidence="3">The sequence shown here is derived from an EMBL/GenBank/DDBJ whole genome shotgun (WGS) entry which is preliminary data.</text>
</comment>
<sequence>MSLQTEFLPLELSNVKQCAADMKERGYRYVQMLAVNTENGIDLQYAYMLGADLKMFTIEGVKKGTKVPSITDIFLEAFVFENEAHDLFGVEIEGIAIDFGGKFYHVAQAEPMTVISPAQKAAREKAEKLAAAKAAKAAKADGASAADDMEAKLAGMDPEKAAKVRAAMEAKAKKEAAAAEAAKADKIANLDPEKAAKLKAAMEAKAAREAAKKEAAEASAEADQKEGE</sequence>
<dbReference type="EMBL" id="JBBNOP010000003">
    <property type="protein sequence ID" value="MEQ3362201.1"/>
    <property type="molecule type" value="Genomic_DNA"/>
</dbReference>
<keyword evidence="3" id="KW-0560">Oxidoreductase</keyword>
<dbReference type="EC" id="1.6.5.9" evidence="3"/>
<dbReference type="InterPro" id="IPR001268">
    <property type="entry name" value="NADH_UbQ_OxRdtase_30kDa_su"/>
</dbReference>
<dbReference type="Pfam" id="PF00329">
    <property type="entry name" value="Complex1_30kDa"/>
    <property type="match status" value="1"/>
</dbReference>